<dbReference type="Gene3D" id="3.60.130.10">
    <property type="entry name" value="Clavaminate synthase-like"/>
    <property type="match status" value="1"/>
</dbReference>
<comment type="cofactor">
    <cofactor evidence="1">
        <name>Fe(2+)</name>
        <dbReference type="ChEBI" id="CHEBI:29033"/>
    </cofactor>
</comment>
<dbReference type="InterPro" id="IPR042098">
    <property type="entry name" value="TauD-like_sf"/>
</dbReference>
<gene>
    <name evidence="8" type="ORF">MSAR_42020</name>
</gene>
<keyword evidence="6" id="KW-0408">Iron</keyword>
<dbReference type="GO" id="GO:0005737">
    <property type="term" value="C:cytoplasm"/>
    <property type="evidence" value="ECO:0007669"/>
    <property type="project" value="TreeGrafter"/>
</dbReference>
<organism evidence="8 9">
    <name type="scientific">Mycolicibacterium sarraceniae</name>
    <dbReference type="NCBI Taxonomy" id="1534348"/>
    <lineage>
        <taxon>Bacteria</taxon>
        <taxon>Bacillati</taxon>
        <taxon>Actinomycetota</taxon>
        <taxon>Actinomycetes</taxon>
        <taxon>Mycobacteriales</taxon>
        <taxon>Mycobacteriaceae</taxon>
        <taxon>Mycolicibacterium</taxon>
    </lineage>
</organism>
<keyword evidence="3" id="KW-0479">Metal-binding</keyword>
<dbReference type="Proteomes" id="UP000466445">
    <property type="component" value="Chromosome"/>
</dbReference>
<evidence type="ECO:0000313" key="9">
    <source>
        <dbReference type="Proteomes" id="UP000466445"/>
    </source>
</evidence>
<dbReference type="SUPFAM" id="SSF51197">
    <property type="entry name" value="Clavaminate synthase-like"/>
    <property type="match status" value="1"/>
</dbReference>
<evidence type="ECO:0000256" key="5">
    <source>
        <dbReference type="ARBA" id="ARBA00023002"/>
    </source>
</evidence>
<evidence type="ECO:0000256" key="1">
    <source>
        <dbReference type="ARBA" id="ARBA00001954"/>
    </source>
</evidence>
<dbReference type="PANTHER" id="PTHR30468:SF5">
    <property type="entry name" value="ALPHA-KETOGLUTARATE-DEPENDENT SULFATE ESTER DIOXYGENASE"/>
    <property type="match status" value="1"/>
</dbReference>
<evidence type="ECO:0000256" key="6">
    <source>
        <dbReference type="ARBA" id="ARBA00023004"/>
    </source>
</evidence>
<dbReference type="AlphaFoldDB" id="A0A7I7SZ16"/>
<reference evidence="8 9" key="1">
    <citation type="journal article" date="2019" name="Emerg. Microbes Infect.">
        <title>Comprehensive subspecies identification of 175 nontuberculous mycobacteria species based on 7547 genomic profiles.</title>
        <authorList>
            <person name="Matsumoto Y."/>
            <person name="Kinjo T."/>
            <person name="Motooka D."/>
            <person name="Nabeya D."/>
            <person name="Jung N."/>
            <person name="Uechi K."/>
            <person name="Horii T."/>
            <person name="Iida T."/>
            <person name="Fujita J."/>
            <person name="Nakamura S."/>
        </authorList>
    </citation>
    <scope>NUCLEOTIDE SEQUENCE [LARGE SCALE GENOMIC DNA]</scope>
    <source>
        <strain evidence="8 9">JCM 30395</strain>
    </source>
</reference>
<evidence type="ECO:0000256" key="4">
    <source>
        <dbReference type="ARBA" id="ARBA00022964"/>
    </source>
</evidence>
<dbReference type="InterPro" id="IPR003819">
    <property type="entry name" value="TauD/TfdA-like"/>
</dbReference>
<comment type="similarity">
    <text evidence="2">Belongs to the TfdA dioxygenase family.</text>
</comment>
<evidence type="ECO:0000259" key="7">
    <source>
        <dbReference type="Pfam" id="PF02668"/>
    </source>
</evidence>
<proteinExistence type="inferred from homology"/>
<evidence type="ECO:0000313" key="8">
    <source>
        <dbReference type="EMBL" id="BBY61066.1"/>
    </source>
</evidence>
<evidence type="ECO:0000256" key="3">
    <source>
        <dbReference type="ARBA" id="ARBA00022723"/>
    </source>
</evidence>
<keyword evidence="4" id="KW-0223">Dioxygenase</keyword>
<dbReference type="GO" id="GO:0016706">
    <property type="term" value="F:2-oxoglutarate-dependent dioxygenase activity"/>
    <property type="evidence" value="ECO:0007669"/>
    <property type="project" value="TreeGrafter"/>
</dbReference>
<accession>A0A7I7SZ16</accession>
<dbReference type="PANTHER" id="PTHR30468">
    <property type="entry name" value="ALPHA-KETOGLUTARATE-DEPENDENT SULFONATE DIOXYGENASE"/>
    <property type="match status" value="1"/>
</dbReference>
<dbReference type="EMBL" id="AP022595">
    <property type="protein sequence ID" value="BBY61066.1"/>
    <property type="molecule type" value="Genomic_DNA"/>
</dbReference>
<dbReference type="Pfam" id="PF02668">
    <property type="entry name" value="TauD"/>
    <property type="match status" value="1"/>
</dbReference>
<protein>
    <recommendedName>
        <fullName evidence="7">TauD/TfdA-like domain-containing protein</fullName>
    </recommendedName>
</protein>
<sequence length="116" mass="12803">MYGALLGHFVKPFVGLGSSESADVFRVLQNRITRLENTVRWNWQLGDIAIWDNRATQHHGVADYDDQFRFLSRVTLAGDVPLDVQGQPSRVVTGDSSHYSDVVAPDVVAVQPVPVG</sequence>
<keyword evidence="9" id="KW-1185">Reference proteome</keyword>
<dbReference type="KEGG" id="msar:MSAR_42020"/>
<keyword evidence="5" id="KW-0560">Oxidoreductase</keyword>
<evidence type="ECO:0000256" key="2">
    <source>
        <dbReference type="ARBA" id="ARBA00005896"/>
    </source>
</evidence>
<feature type="domain" description="TauD/TfdA-like" evidence="7">
    <location>
        <begin position="9"/>
        <end position="75"/>
    </location>
</feature>
<name>A0A7I7SZ16_9MYCO</name>
<dbReference type="InterPro" id="IPR051323">
    <property type="entry name" value="AtsK-like"/>
</dbReference>
<dbReference type="GO" id="GO:0046872">
    <property type="term" value="F:metal ion binding"/>
    <property type="evidence" value="ECO:0007669"/>
    <property type="project" value="UniProtKB-KW"/>
</dbReference>